<dbReference type="Proteomes" id="UP000309992">
    <property type="component" value="Unassembled WGS sequence"/>
</dbReference>
<comment type="caution">
    <text evidence="1">The sequence shown here is derived from an EMBL/GenBank/DDBJ whole genome shotgun (WGS) entry which is preliminary data.</text>
</comment>
<gene>
    <name evidence="1" type="ORF">FCN18_23640</name>
</gene>
<protein>
    <recommendedName>
        <fullName evidence="3">Tip attachment protein J domain-containing protein</fullName>
    </recommendedName>
</protein>
<sequence>MQHADDPDLAAALASPDVTMSGRVEFDWLRDGLYNHEYTDLSWLLTSAVLEYPTLVGDLPEEVNPVTGFSSAQLTMTLGGAKYGDADLDAAWDAELREQGLAADQLFSPYWRDSPLYEFDIKGTPVRYSRVVETAAGERVVRQFTGWVRSTPIDREANTVTVVCSDVEDIRRELVTFPHWCIRPPNVDDPGTSAGQMAGAVPGSLAWAVEETLRQGGRPTGPAAREDAVMYASCNGLLLPSVGNYAWSFGSPQLVRHAIAYDPGVWQWQEGKFGLCLKPLLPPYNSTRRSNSWINCARAVTVPAAGSGGATRKIGMSMWFQSAGGSAVGNPSYVTLFMDDWWVNGVTGNATLFVDSNGRITVQLTESGALTGTRIWVKTYDAALAPAGWHYVNAMFTVSSTSVQIDVHLDDSPVTAATSSMPAAGFRYLNVPPAFRPNLVELRASAAPIQHVQIYDGDATLEYQLGQGYPPEREAMPLALPYHTFTELQWIPDVVERPAWDLLQEIVKAEFGVVHTNEHGQIIALSHPRMRQEALDQIAGGNLLTIDDDKLLSLIIDPSLDHYANTMTGGAVNRYAVFKHVYTNPGPLDYYVSPGDTLERVISFDEAVTVDARINGVSATQPPNGPDIRISSVSAVRADNVNVEHPNVPGIGGGISVDLRFPDPDQPDARSALVRWWVNAGWAAAYLGSYIGGNSSSFHLSGLAYSERNTHRTKKVDAAEVALRGTRAVDIGDSDWRQTKGSVDVILENLLKDTVQPAPLVEPITIPADPRIQLRDVIRLTNEGGITGALFAQVIGINRRDDASGSVDTLALRIVRTPGVALWDDPDLGWDVGTWGE</sequence>
<accession>A0ABY2RZW5</accession>
<evidence type="ECO:0000313" key="1">
    <source>
        <dbReference type="EMBL" id="TKG66910.1"/>
    </source>
</evidence>
<dbReference type="EMBL" id="SWMS01000014">
    <property type="protein sequence ID" value="TKG66910.1"/>
    <property type="molecule type" value="Genomic_DNA"/>
</dbReference>
<evidence type="ECO:0000313" key="2">
    <source>
        <dbReference type="Proteomes" id="UP000309992"/>
    </source>
</evidence>
<evidence type="ECO:0008006" key="3">
    <source>
        <dbReference type="Google" id="ProtNLM"/>
    </source>
</evidence>
<organism evidence="1 2">
    <name type="scientific">Prauserella endophytica</name>
    <dbReference type="NCBI Taxonomy" id="1592324"/>
    <lineage>
        <taxon>Bacteria</taxon>
        <taxon>Bacillati</taxon>
        <taxon>Actinomycetota</taxon>
        <taxon>Actinomycetes</taxon>
        <taxon>Pseudonocardiales</taxon>
        <taxon>Pseudonocardiaceae</taxon>
        <taxon>Prauserella</taxon>
        <taxon>Prauserella coralliicola group</taxon>
    </lineage>
</organism>
<reference evidence="1 2" key="1">
    <citation type="journal article" date="2015" name="Antonie Van Leeuwenhoek">
        <title>Prauserella endophytica sp. nov., an endophytic actinobacterium isolated from Tamarix taklamakanensis.</title>
        <authorList>
            <person name="Liu J.M."/>
            <person name="Habden X."/>
            <person name="Guo L."/>
            <person name="Tuo L."/>
            <person name="Jiang Z.K."/>
            <person name="Liu S.W."/>
            <person name="Liu X.F."/>
            <person name="Chen L."/>
            <person name="Li R.F."/>
            <person name="Zhang Y.Q."/>
            <person name="Sun C.H."/>
        </authorList>
    </citation>
    <scope>NUCLEOTIDE SEQUENCE [LARGE SCALE GENOMIC DNA]</scope>
    <source>
        <strain evidence="1 2">CGMCC 4.7182</strain>
    </source>
</reference>
<dbReference type="RefSeq" id="WP_137096114.1">
    <property type="nucleotide sequence ID" value="NZ_SWMS01000014.1"/>
</dbReference>
<name>A0ABY2RZW5_9PSEU</name>
<proteinExistence type="predicted"/>
<keyword evidence="2" id="KW-1185">Reference proteome</keyword>